<dbReference type="SUPFAM" id="SSF57625">
    <property type="entry name" value="Invertebrate chitin-binding proteins"/>
    <property type="match status" value="1"/>
</dbReference>
<evidence type="ECO:0000313" key="3">
    <source>
        <dbReference type="Proteomes" id="UP001497497"/>
    </source>
</evidence>
<protein>
    <recommendedName>
        <fullName evidence="1">Chitin-binding type-2 domain-containing protein</fullName>
    </recommendedName>
</protein>
<dbReference type="SMART" id="SM00494">
    <property type="entry name" value="ChtBD2"/>
    <property type="match status" value="1"/>
</dbReference>
<accession>A0AAV2HHG7</accession>
<comment type="caution">
    <text evidence="2">The sequence shown here is derived from an EMBL/GenBank/DDBJ whole genome shotgun (WGS) entry which is preliminary data.</text>
</comment>
<dbReference type="EMBL" id="CAXITT010000128">
    <property type="protein sequence ID" value="CAL1532905.1"/>
    <property type="molecule type" value="Genomic_DNA"/>
</dbReference>
<evidence type="ECO:0000259" key="1">
    <source>
        <dbReference type="PROSITE" id="PS50940"/>
    </source>
</evidence>
<sequence length="61" mass="6766">EVCRSEGVGTFPDPLSCDHFIMCLPGNWRAFPPHLMACPDGTRFDASLKICNYAANVPCRH</sequence>
<dbReference type="GO" id="GO:0005576">
    <property type="term" value="C:extracellular region"/>
    <property type="evidence" value="ECO:0007669"/>
    <property type="project" value="InterPro"/>
</dbReference>
<reference evidence="2 3" key="1">
    <citation type="submission" date="2024-04" db="EMBL/GenBank/DDBJ databases">
        <authorList>
            <consortium name="Genoscope - CEA"/>
            <person name="William W."/>
        </authorList>
    </citation>
    <scope>NUCLEOTIDE SEQUENCE [LARGE SCALE GENOMIC DNA]</scope>
</reference>
<dbReference type="InterPro" id="IPR036508">
    <property type="entry name" value="Chitin-bd_dom_sf"/>
</dbReference>
<dbReference type="AlphaFoldDB" id="A0AAV2HHG7"/>
<dbReference type="InterPro" id="IPR002557">
    <property type="entry name" value="Chitin-bd_dom"/>
</dbReference>
<gene>
    <name evidence="2" type="ORF">GSLYS_00006923001</name>
</gene>
<proteinExistence type="predicted"/>
<name>A0AAV2HHG7_LYMST</name>
<organism evidence="2 3">
    <name type="scientific">Lymnaea stagnalis</name>
    <name type="common">Great pond snail</name>
    <name type="synonym">Helix stagnalis</name>
    <dbReference type="NCBI Taxonomy" id="6523"/>
    <lineage>
        <taxon>Eukaryota</taxon>
        <taxon>Metazoa</taxon>
        <taxon>Spiralia</taxon>
        <taxon>Lophotrochozoa</taxon>
        <taxon>Mollusca</taxon>
        <taxon>Gastropoda</taxon>
        <taxon>Heterobranchia</taxon>
        <taxon>Euthyneura</taxon>
        <taxon>Panpulmonata</taxon>
        <taxon>Hygrophila</taxon>
        <taxon>Lymnaeoidea</taxon>
        <taxon>Lymnaeidae</taxon>
        <taxon>Lymnaea</taxon>
    </lineage>
</organism>
<evidence type="ECO:0000313" key="2">
    <source>
        <dbReference type="EMBL" id="CAL1532905.1"/>
    </source>
</evidence>
<feature type="non-terminal residue" evidence="2">
    <location>
        <position position="1"/>
    </location>
</feature>
<dbReference type="GO" id="GO:0008061">
    <property type="term" value="F:chitin binding"/>
    <property type="evidence" value="ECO:0007669"/>
    <property type="project" value="InterPro"/>
</dbReference>
<keyword evidence="3" id="KW-1185">Reference proteome</keyword>
<dbReference type="PROSITE" id="PS50940">
    <property type="entry name" value="CHIT_BIND_II"/>
    <property type="match status" value="1"/>
</dbReference>
<dbReference type="Pfam" id="PF01607">
    <property type="entry name" value="CBM_14"/>
    <property type="match status" value="1"/>
</dbReference>
<dbReference type="Proteomes" id="UP001497497">
    <property type="component" value="Unassembled WGS sequence"/>
</dbReference>
<feature type="domain" description="Chitin-binding type-2" evidence="1">
    <location>
        <begin position="1"/>
        <end position="61"/>
    </location>
</feature>
<dbReference type="Gene3D" id="2.170.140.10">
    <property type="entry name" value="Chitin binding domain"/>
    <property type="match status" value="1"/>
</dbReference>